<keyword evidence="4" id="KW-0812">Transmembrane</keyword>
<reference evidence="13" key="1">
    <citation type="journal article" date="2014" name="PLoS ONE">
        <title>Computational identification and systematic classification of novel Cytochrome P450 genes in Salvia miltiorrhiza.</title>
        <authorList>
            <person name="Chen H."/>
            <person name="Wu B."/>
            <person name="Nelson D.R."/>
            <person name="Wu K."/>
            <person name="Liu C."/>
        </authorList>
    </citation>
    <scope>NUCLEOTIDE SEQUENCE</scope>
</reference>
<dbReference type="InterPro" id="IPR036396">
    <property type="entry name" value="Cyt_P450_sf"/>
</dbReference>
<organism evidence="13">
    <name type="scientific">Salvia miltiorrhiza</name>
    <name type="common">Chinese sage</name>
    <dbReference type="NCBI Taxonomy" id="226208"/>
    <lineage>
        <taxon>Eukaryota</taxon>
        <taxon>Viridiplantae</taxon>
        <taxon>Streptophyta</taxon>
        <taxon>Embryophyta</taxon>
        <taxon>Tracheophyta</taxon>
        <taxon>Spermatophyta</taxon>
        <taxon>Magnoliopsida</taxon>
        <taxon>eudicotyledons</taxon>
        <taxon>Gunneridae</taxon>
        <taxon>Pentapetalae</taxon>
        <taxon>asterids</taxon>
        <taxon>lamiids</taxon>
        <taxon>Lamiales</taxon>
        <taxon>Lamiaceae</taxon>
        <taxon>Nepetoideae</taxon>
        <taxon>Mentheae</taxon>
        <taxon>Salviinae</taxon>
        <taxon>Salvia</taxon>
        <taxon>Salvia incertae sedis</taxon>
    </lineage>
</organism>
<comment type="similarity">
    <text evidence="2 12">Belongs to the cytochrome P450 family.</text>
</comment>
<dbReference type="InterPro" id="IPR001128">
    <property type="entry name" value="Cyt_P450"/>
</dbReference>
<proteinExistence type="evidence at transcript level"/>
<comment type="cofactor">
    <cofactor evidence="11">
        <name>heme</name>
        <dbReference type="ChEBI" id="CHEBI:30413"/>
    </cofactor>
</comment>
<dbReference type="InterPro" id="IPR002401">
    <property type="entry name" value="Cyt_P450_E_grp-I"/>
</dbReference>
<evidence type="ECO:0000256" key="9">
    <source>
        <dbReference type="ARBA" id="ARBA00023033"/>
    </source>
</evidence>
<dbReference type="PROSITE" id="PS00086">
    <property type="entry name" value="CYTOCHROME_P450"/>
    <property type="match status" value="1"/>
</dbReference>
<dbReference type="GO" id="GO:0005506">
    <property type="term" value="F:iron ion binding"/>
    <property type="evidence" value="ECO:0007669"/>
    <property type="project" value="InterPro"/>
</dbReference>
<dbReference type="EMBL" id="KP337767">
    <property type="protein sequence ID" value="AJD25261.1"/>
    <property type="molecule type" value="mRNA"/>
</dbReference>
<evidence type="ECO:0000256" key="4">
    <source>
        <dbReference type="ARBA" id="ARBA00022692"/>
    </source>
</evidence>
<evidence type="ECO:0000256" key="5">
    <source>
        <dbReference type="ARBA" id="ARBA00022723"/>
    </source>
</evidence>
<accession>A0A0B4VSQ0</accession>
<dbReference type="PANTHER" id="PTHR24282:SF270">
    <property type="entry name" value="CYTOCHROME P450 CYP749A22-LIKE"/>
    <property type="match status" value="1"/>
</dbReference>
<dbReference type="InterPro" id="IPR050665">
    <property type="entry name" value="Cytochrome_P450_Monooxygen"/>
</dbReference>
<dbReference type="Pfam" id="PF00067">
    <property type="entry name" value="p450"/>
    <property type="match status" value="1"/>
</dbReference>
<dbReference type="GO" id="GO:0016712">
    <property type="term" value="F:oxidoreductase activity, acting on paired donors, with incorporation or reduction of molecular oxygen, reduced flavin or flavoprotein as one donor, and incorporation of one atom of oxygen"/>
    <property type="evidence" value="ECO:0007669"/>
    <property type="project" value="UniProtKB-ARBA"/>
</dbReference>
<keyword evidence="9 12" id="KW-0503">Monooxygenase</keyword>
<evidence type="ECO:0000256" key="7">
    <source>
        <dbReference type="ARBA" id="ARBA00023002"/>
    </source>
</evidence>
<keyword evidence="6" id="KW-1133">Transmembrane helix</keyword>
<evidence type="ECO:0000256" key="3">
    <source>
        <dbReference type="ARBA" id="ARBA00022617"/>
    </source>
</evidence>
<sequence>MIPLLALCVFLFLLIIPSIIFYKLCWIPLRLQRLMESQGIRGPPYRFLHGNTREIIKMKQQTKDAAAMDISHDIFPIILPHWYSWIKLYGNNFLYWIGTEPEIVVTEPELVKEILSNKQGTFRKIVAKRAYWKKLLGDGLIAAEGEKWLKLRKLANHAFHGESLKDMVPEITACVETMLEKWRNYHGKEIEVCSEFKHLSSEVISRTAFGSNCLEGRKIFDMLSKLIVLISRNMLKIRPFGLGKFIRTQDDKEADKIEQLLHDSIMEIVNKRQDEVQTGKADSFGNDFLGSLLKSHHDTDPKSHISAAEIIDECKTFYFGGQETTFSLLSWTTFLLAIHTEWQDRAREEVLQLFGQQNPNSDGLSRLKTVNMILYETLRLYGAVTNIVRRTGSRMKLGKYELPANIRVSIPPLALHRNPEIWGQDAHLFKPERFAQGMAKATNGIPTAFLGFGFGPRTCVGLNFAISEAKITFSMILQRYKFTLSSDYVHSPFILLTAQPQRGVGILLQPL</sequence>
<comment type="subcellular location">
    <subcellularLocation>
        <location evidence="1">Membrane</location>
        <topology evidence="1">Single-pass membrane protein</topology>
    </subcellularLocation>
</comment>
<keyword evidence="10" id="KW-0472">Membrane</keyword>
<evidence type="ECO:0000313" key="13">
    <source>
        <dbReference type="EMBL" id="AJD25261.1"/>
    </source>
</evidence>
<dbReference type="InterPro" id="IPR017972">
    <property type="entry name" value="Cyt_P450_CS"/>
</dbReference>
<keyword evidence="7 12" id="KW-0560">Oxidoreductase</keyword>
<dbReference type="PRINTS" id="PR00463">
    <property type="entry name" value="EP450I"/>
</dbReference>
<protein>
    <submittedName>
        <fullName evidence="13">Cytochrome P450 CYP749A39</fullName>
    </submittedName>
</protein>
<dbReference type="GO" id="GO:0016020">
    <property type="term" value="C:membrane"/>
    <property type="evidence" value="ECO:0007669"/>
    <property type="project" value="UniProtKB-SubCell"/>
</dbReference>
<evidence type="ECO:0000256" key="1">
    <source>
        <dbReference type="ARBA" id="ARBA00004167"/>
    </source>
</evidence>
<keyword evidence="8 11" id="KW-0408">Iron</keyword>
<dbReference type="Gene3D" id="1.10.630.10">
    <property type="entry name" value="Cytochrome P450"/>
    <property type="match status" value="1"/>
</dbReference>
<dbReference type="SUPFAM" id="SSF48264">
    <property type="entry name" value="Cytochrome P450"/>
    <property type="match status" value="1"/>
</dbReference>
<evidence type="ECO:0000256" key="10">
    <source>
        <dbReference type="ARBA" id="ARBA00023136"/>
    </source>
</evidence>
<feature type="binding site" description="axial binding residue" evidence="11">
    <location>
        <position position="459"/>
    </location>
    <ligand>
        <name>heme</name>
        <dbReference type="ChEBI" id="CHEBI:30413"/>
    </ligand>
    <ligandPart>
        <name>Fe</name>
        <dbReference type="ChEBI" id="CHEBI:18248"/>
    </ligandPart>
</feature>
<evidence type="ECO:0000256" key="6">
    <source>
        <dbReference type="ARBA" id="ARBA00022989"/>
    </source>
</evidence>
<evidence type="ECO:0000256" key="8">
    <source>
        <dbReference type="ARBA" id="ARBA00023004"/>
    </source>
</evidence>
<evidence type="ECO:0000256" key="12">
    <source>
        <dbReference type="RuleBase" id="RU000461"/>
    </source>
</evidence>
<dbReference type="PANTHER" id="PTHR24282">
    <property type="entry name" value="CYTOCHROME P450 FAMILY MEMBER"/>
    <property type="match status" value="1"/>
</dbReference>
<evidence type="ECO:0000256" key="2">
    <source>
        <dbReference type="ARBA" id="ARBA00010617"/>
    </source>
</evidence>
<dbReference type="AlphaFoldDB" id="A0A0B4VSQ0"/>
<dbReference type="PRINTS" id="PR00385">
    <property type="entry name" value="P450"/>
</dbReference>
<name>A0A0B4VSQ0_SALMI</name>
<dbReference type="GO" id="GO:0016114">
    <property type="term" value="P:terpenoid biosynthetic process"/>
    <property type="evidence" value="ECO:0007669"/>
    <property type="project" value="UniProtKB-ARBA"/>
</dbReference>
<keyword evidence="5 11" id="KW-0479">Metal-binding</keyword>
<evidence type="ECO:0000256" key="11">
    <source>
        <dbReference type="PIRSR" id="PIRSR602401-1"/>
    </source>
</evidence>
<keyword evidence="3 11" id="KW-0349">Heme</keyword>
<dbReference type="GO" id="GO:0020037">
    <property type="term" value="F:heme binding"/>
    <property type="evidence" value="ECO:0007669"/>
    <property type="project" value="InterPro"/>
</dbReference>